<organism evidence="10 11">
    <name type="scientific">Butyrivibrio fibrisolvens</name>
    <dbReference type="NCBI Taxonomy" id="831"/>
    <lineage>
        <taxon>Bacteria</taxon>
        <taxon>Bacillati</taxon>
        <taxon>Bacillota</taxon>
        <taxon>Clostridia</taxon>
        <taxon>Lachnospirales</taxon>
        <taxon>Lachnospiraceae</taxon>
        <taxon>Butyrivibrio</taxon>
    </lineage>
</organism>
<dbReference type="GO" id="GO:0034040">
    <property type="term" value="F:ATPase-coupled lipid transmembrane transporter activity"/>
    <property type="evidence" value="ECO:0007669"/>
    <property type="project" value="TreeGrafter"/>
</dbReference>
<keyword evidence="2 7" id="KW-0812">Transmembrane</keyword>
<proteinExistence type="predicted"/>
<dbReference type="GO" id="GO:0016887">
    <property type="term" value="F:ATP hydrolysis activity"/>
    <property type="evidence" value="ECO:0007669"/>
    <property type="project" value="InterPro"/>
</dbReference>
<dbReference type="PROSITE" id="PS50929">
    <property type="entry name" value="ABC_TM1F"/>
    <property type="match status" value="1"/>
</dbReference>
<reference evidence="10 11" key="1">
    <citation type="submission" date="2017-09" db="EMBL/GenBank/DDBJ databases">
        <title>High-quality draft genome sequence of Butyrivibrio fibrisolvens INBov1, isolated from cow rumen.</title>
        <authorList>
            <person name="Rodriguez Hernaez J."/>
            <person name="Rivarola M."/>
            <person name="Paniego N."/>
            <person name="Cravero S."/>
            <person name="Ceron Cucchi M."/>
            <person name="Martinez M.C."/>
        </authorList>
    </citation>
    <scope>NUCLEOTIDE SEQUENCE [LARGE SCALE GENOMIC DNA]</scope>
    <source>
        <strain evidence="10 11">INBov1</strain>
    </source>
</reference>
<evidence type="ECO:0000256" key="1">
    <source>
        <dbReference type="ARBA" id="ARBA00004651"/>
    </source>
</evidence>
<name>A0A317G278_BUTFI</name>
<dbReference type="SMART" id="SM00382">
    <property type="entry name" value="AAA"/>
    <property type="match status" value="1"/>
</dbReference>
<dbReference type="GO" id="GO:0005524">
    <property type="term" value="F:ATP binding"/>
    <property type="evidence" value="ECO:0007669"/>
    <property type="project" value="UniProtKB-KW"/>
</dbReference>
<keyword evidence="11" id="KW-1185">Reference proteome</keyword>
<evidence type="ECO:0000259" key="9">
    <source>
        <dbReference type="PROSITE" id="PS50929"/>
    </source>
</evidence>
<dbReference type="Proteomes" id="UP000245488">
    <property type="component" value="Chromosome"/>
</dbReference>
<evidence type="ECO:0000256" key="3">
    <source>
        <dbReference type="ARBA" id="ARBA00022741"/>
    </source>
</evidence>
<dbReference type="GO" id="GO:0140359">
    <property type="term" value="F:ABC-type transporter activity"/>
    <property type="evidence" value="ECO:0007669"/>
    <property type="project" value="InterPro"/>
</dbReference>
<dbReference type="Pfam" id="PF00005">
    <property type="entry name" value="ABC_tran"/>
    <property type="match status" value="1"/>
</dbReference>
<keyword evidence="4" id="KW-0067">ATP-binding</keyword>
<evidence type="ECO:0000313" key="11">
    <source>
        <dbReference type="Proteomes" id="UP000245488"/>
    </source>
</evidence>
<dbReference type="EMBL" id="NXNG01000001">
    <property type="protein sequence ID" value="PWT27998.1"/>
    <property type="molecule type" value="Genomic_DNA"/>
</dbReference>
<evidence type="ECO:0000256" key="7">
    <source>
        <dbReference type="SAM" id="Phobius"/>
    </source>
</evidence>
<dbReference type="PROSITE" id="PS50893">
    <property type="entry name" value="ABC_TRANSPORTER_2"/>
    <property type="match status" value="1"/>
</dbReference>
<feature type="domain" description="ABC transporter" evidence="8">
    <location>
        <begin position="325"/>
        <end position="558"/>
    </location>
</feature>
<dbReference type="Gene3D" id="3.40.50.300">
    <property type="entry name" value="P-loop containing nucleotide triphosphate hydrolases"/>
    <property type="match status" value="1"/>
</dbReference>
<evidence type="ECO:0000256" key="2">
    <source>
        <dbReference type="ARBA" id="ARBA00022692"/>
    </source>
</evidence>
<evidence type="ECO:0000313" key="10">
    <source>
        <dbReference type="EMBL" id="PWT27998.1"/>
    </source>
</evidence>
<keyword evidence="6 7" id="KW-0472">Membrane</keyword>
<dbReference type="SUPFAM" id="SSF90123">
    <property type="entry name" value="ABC transporter transmembrane region"/>
    <property type="match status" value="1"/>
</dbReference>
<dbReference type="InterPro" id="IPR011527">
    <property type="entry name" value="ABC1_TM_dom"/>
</dbReference>
<dbReference type="AlphaFoldDB" id="A0A317G278"/>
<dbReference type="PROSITE" id="PS00211">
    <property type="entry name" value="ABC_TRANSPORTER_1"/>
    <property type="match status" value="1"/>
</dbReference>
<evidence type="ECO:0000256" key="5">
    <source>
        <dbReference type="ARBA" id="ARBA00022989"/>
    </source>
</evidence>
<feature type="transmembrane region" description="Helical" evidence="7">
    <location>
        <begin position="45"/>
        <end position="68"/>
    </location>
</feature>
<evidence type="ECO:0000256" key="6">
    <source>
        <dbReference type="ARBA" id="ARBA00023136"/>
    </source>
</evidence>
<evidence type="ECO:0000256" key="4">
    <source>
        <dbReference type="ARBA" id="ARBA00022840"/>
    </source>
</evidence>
<comment type="caution">
    <text evidence="10">The sequence shown here is derived from an EMBL/GenBank/DDBJ whole genome shotgun (WGS) entry which is preliminary data.</text>
</comment>
<accession>A0A317G278</accession>
<dbReference type="Pfam" id="PF00664">
    <property type="entry name" value="ABC_membrane"/>
    <property type="match status" value="1"/>
</dbReference>
<evidence type="ECO:0008006" key="12">
    <source>
        <dbReference type="Google" id="ProtNLM"/>
    </source>
</evidence>
<keyword evidence="3" id="KW-0547">Nucleotide-binding</keyword>
<dbReference type="PANTHER" id="PTHR24221">
    <property type="entry name" value="ATP-BINDING CASSETTE SUB-FAMILY B"/>
    <property type="match status" value="1"/>
</dbReference>
<dbReference type="InterPro" id="IPR039421">
    <property type="entry name" value="Type_1_exporter"/>
</dbReference>
<feature type="transmembrane region" description="Helical" evidence="7">
    <location>
        <begin position="237"/>
        <end position="260"/>
    </location>
</feature>
<dbReference type="Gene3D" id="1.20.1560.10">
    <property type="entry name" value="ABC transporter type 1, transmembrane domain"/>
    <property type="match status" value="1"/>
</dbReference>
<feature type="transmembrane region" description="Helical" evidence="7">
    <location>
        <begin position="151"/>
        <end position="169"/>
    </location>
</feature>
<sequence>MIKYFLQNKKKLITYLLLSPAMSITSVLFASALEPLVNSTTQKDVAVMLRAIMAFGLIVVADLTATFFHKISRENLRKEFLVGFKNDLFAGIMSKSFQEYRKEPPSYYVSMMQRDVKKVSTDYFDSVCGIYRVSISFMVTVLALIRVNPLICLINVVIALLSVLIPKIFEKKLRSNSQDASKSASEYQSVISDAFIGFNTIKLYSVISKIRRQVQDRNEKSEEAECNLLKTNYKISYMSVICTSAGFALTIIASVVFVFLGKISIGGVLALSQLIGGILAPFQDVPIFITNLKSIAVVIDKLKKYIEIDEQDPEESAHSITDYSLRIENAMVSFDDKKVLDGVNITFDQGKKYVIMGESGCGKSTLVKLFIKMSECAGGRVLLGKRDIKNIPDKDLYNVVNYMQQEVFLFDDSIRNNITLYKDYSSEKIRYAIECAGLKDYVESLEYGLETKINGNGYNLSGGEKQRIGIARALLAGAKVFIFDEITSNLDVATEHFVENLIMNLKDVTVIMITHRINDATLSKADEILVIKDGNIKEKGNFRELLDARGMLYGYKMIASTV</sequence>
<comment type="subcellular location">
    <subcellularLocation>
        <location evidence="1">Cell membrane</location>
        <topology evidence="1">Multi-pass membrane protein</topology>
    </subcellularLocation>
</comment>
<feature type="domain" description="ABC transmembrane type-1" evidence="9">
    <location>
        <begin position="12"/>
        <end position="294"/>
    </location>
</feature>
<feature type="transmembrane region" description="Helical" evidence="7">
    <location>
        <begin position="123"/>
        <end position="145"/>
    </location>
</feature>
<protein>
    <recommendedName>
        <fullName evidence="12">ABC transporter ATP-binding protein</fullName>
    </recommendedName>
</protein>
<dbReference type="InterPro" id="IPR036640">
    <property type="entry name" value="ABC1_TM_sf"/>
</dbReference>
<dbReference type="GO" id="GO:0005886">
    <property type="term" value="C:plasma membrane"/>
    <property type="evidence" value="ECO:0007669"/>
    <property type="project" value="UniProtKB-SubCell"/>
</dbReference>
<dbReference type="InterPro" id="IPR027417">
    <property type="entry name" value="P-loop_NTPase"/>
</dbReference>
<dbReference type="InterPro" id="IPR003439">
    <property type="entry name" value="ABC_transporter-like_ATP-bd"/>
</dbReference>
<gene>
    <name evidence="10" type="ORF">CPT75_13230</name>
</gene>
<dbReference type="InterPro" id="IPR017871">
    <property type="entry name" value="ABC_transporter-like_CS"/>
</dbReference>
<dbReference type="SUPFAM" id="SSF52540">
    <property type="entry name" value="P-loop containing nucleoside triphosphate hydrolases"/>
    <property type="match status" value="1"/>
</dbReference>
<evidence type="ECO:0000259" key="8">
    <source>
        <dbReference type="PROSITE" id="PS50893"/>
    </source>
</evidence>
<feature type="transmembrane region" description="Helical" evidence="7">
    <location>
        <begin position="12"/>
        <end position="33"/>
    </location>
</feature>
<dbReference type="RefSeq" id="WP_110073298.1">
    <property type="nucleotide sequence ID" value="NZ_CM009896.1"/>
</dbReference>
<keyword evidence="5 7" id="KW-1133">Transmembrane helix</keyword>
<dbReference type="PANTHER" id="PTHR24221:SF654">
    <property type="entry name" value="ATP-BINDING CASSETTE SUB-FAMILY B MEMBER 6"/>
    <property type="match status" value="1"/>
</dbReference>
<dbReference type="InterPro" id="IPR003593">
    <property type="entry name" value="AAA+_ATPase"/>
</dbReference>